<reference evidence="6 7" key="1">
    <citation type="submission" date="2023-12" db="EMBL/GenBank/DDBJ databases">
        <title>A high-quality genome assembly for Dillenia turbinata (Dilleniales).</title>
        <authorList>
            <person name="Chanderbali A."/>
        </authorList>
    </citation>
    <scope>NUCLEOTIDE SEQUENCE [LARGE SCALE GENOMIC DNA]</scope>
    <source>
        <strain evidence="6">LSX21</strain>
        <tissue evidence="6">Leaf</tissue>
    </source>
</reference>
<dbReference type="GO" id="GO:0016788">
    <property type="term" value="F:hydrolase activity, acting on ester bonds"/>
    <property type="evidence" value="ECO:0007669"/>
    <property type="project" value="InterPro"/>
</dbReference>
<dbReference type="InterPro" id="IPR001087">
    <property type="entry name" value="GDSL"/>
</dbReference>
<protein>
    <submittedName>
        <fullName evidence="6">GDSL lipase/esterase</fullName>
    </submittedName>
</protein>
<proteinExistence type="inferred from homology"/>
<feature type="chain" id="PRO_5043042289" evidence="5">
    <location>
        <begin position="29"/>
        <end position="354"/>
    </location>
</feature>
<dbReference type="EMBL" id="JBAMMX010000011">
    <property type="protein sequence ID" value="KAK6930771.1"/>
    <property type="molecule type" value="Genomic_DNA"/>
</dbReference>
<dbReference type="AlphaFoldDB" id="A0AAN8VIY3"/>
<evidence type="ECO:0000256" key="5">
    <source>
        <dbReference type="SAM" id="SignalP"/>
    </source>
</evidence>
<comment type="similarity">
    <text evidence="1">Belongs to the 'GDSL' lipolytic enzyme family.</text>
</comment>
<dbReference type="PANTHER" id="PTHR22835:SF517">
    <property type="entry name" value="GDSL-LIKE LIPASE_ACYLHYDROLASE FAMILY PROTEIN, EXPRESSED"/>
    <property type="match status" value="1"/>
</dbReference>
<sequence length="354" mass="39008">MAMACRVVSSNLVILSLCLLVLPCLSQGQGLCPFEAIYQFGDSISDTGNIGFINPMGPCSNLPYGKTQFGKGVGRCSDGLLMIDYITQALQHPLLPPYLQNSTETNHGVNFAVAGSTDLDTDFFKERNVTWKNSQNDRPIHDQLNWFREHLNNSVCKTLMPTECARKLSKALFILGEIGFNDFNWPLKSGKTVTEMTAYIQPIVQKTTDAVRELIRQGAVRIVVPGLFPMGCFPLYLNHKGPNAVTLKDASGCLGPFNQLAKDYNKALQDALSLLGKENPNVFILYGDYYTAYESLLRNAPGLGFDDPLKSCAGNCTNPSKYLIFDHVHPTQEAAKHLAAYVIKETLSKIPCAQ</sequence>
<dbReference type="SUPFAM" id="SSF52266">
    <property type="entry name" value="SGNH hydrolase"/>
    <property type="match status" value="1"/>
</dbReference>
<dbReference type="CDD" id="cd01837">
    <property type="entry name" value="SGNH_plant_lipase_like"/>
    <property type="match status" value="1"/>
</dbReference>
<keyword evidence="2 5" id="KW-0732">Signal</keyword>
<evidence type="ECO:0000256" key="4">
    <source>
        <dbReference type="ARBA" id="ARBA00023180"/>
    </source>
</evidence>
<keyword evidence="7" id="KW-1185">Reference proteome</keyword>
<evidence type="ECO:0000256" key="1">
    <source>
        <dbReference type="ARBA" id="ARBA00008668"/>
    </source>
</evidence>
<dbReference type="Pfam" id="PF00657">
    <property type="entry name" value="Lipase_GDSL"/>
    <property type="match status" value="1"/>
</dbReference>
<dbReference type="Proteomes" id="UP001370490">
    <property type="component" value="Unassembled WGS sequence"/>
</dbReference>
<gene>
    <name evidence="6" type="ORF">RJ641_002564</name>
</gene>
<dbReference type="PANTHER" id="PTHR22835">
    <property type="entry name" value="ZINC FINGER FYVE DOMAIN CONTAINING PROTEIN"/>
    <property type="match status" value="1"/>
</dbReference>
<evidence type="ECO:0000256" key="2">
    <source>
        <dbReference type="ARBA" id="ARBA00022729"/>
    </source>
</evidence>
<evidence type="ECO:0000313" key="6">
    <source>
        <dbReference type="EMBL" id="KAK6930771.1"/>
    </source>
</evidence>
<evidence type="ECO:0000313" key="7">
    <source>
        <dbReference type="Proteomes" id="UP001370490"/>
    </source>
</evidence>
<keyword evidence="4" id="KW-0325">Glycoprotein</keyword>
<name>A0AAN8VIY3_9MAGN</name>
<feature type="signal peptide" evidence="5">
    <location>
        <begin position="1"/>
        <end position="28"/>
    </location>
</feature>
<accession>A0AAN8VIY3</accession>
<dbReference type="Gene3D" id="3.40.50.1110">
    <property type="entry name" value="SGNH hydrolase"/>
    <property type="match status" value="1"/>
</dbReference>
<organism evidence="6 7">
    <name type="scientific">Dillenia turbinata</name>
    <dbReference type="NCBI Taxonomy" id="194707"/>
    <lineage>
        <taxon>Eukaryota</taxon>
        <taxon>Viridiplantae</taxon>
        <taxon>Streptophyta</taxon>
        <taxon>Embryophyta</taxon>
        <taxon>Tracheophyta</taxon>
        <taxon>Spermatophyta</taxon>
        <taxon>Magnoliopsida</taxon>
        <taxon>eudicotyledons</taxon>
        <taxon>Gunneridae</taxon>
        <taxon>Pentapetalae</taxon>
        <taxon>Dilleniales</taxon>
        <taxon>Dilleniaceae</taxon>
        <taxon>Dillenia</taxon>
    </lineage>
</organism>
<dbReference type="InterPro" id="IPR035669">
    <property type="entry name" value="SGNH_plant_lipase-like"/>
</dbReference>
<dbReference type="InterPro" id="IPR036514">
    <property type="entry name" value="SGNH_hydro_sf"/>
</dbReference>
<keyword evidence="3" id="KW-0378">Hydrolase</keyword>
<evidence type="ECO:0000256" key="3">
    <source>
        <dbReference type="ARBA" id="ARBA00022801"/>
    </source>
</evidence>
<comment type="caution">
    <text evidence="6">The sequence shown here is derived from an EMBL/GenBank/DDBJ whole genome shotgun (WGS) entry which is preliminary data.</text>
</comment>